<evidence type="ECO:0000313" key="2">
    <source>
        <dbReference type="Proteomes" id="UP000005237"/>
    </source>
</evidence>
<protein>
    <submittedName>
        <fullName evidence="1">Uncharacterized protein</fullName>
    </submittedName>
</protein>
<accession>A0A8R1IY37</accession>
<dbReference type="AlphaFoldDB" id="A0A8R1IY37"/>
<dbReference type="Proteomes" id="UP000005237">
    <property type="component" value="Unassembled WGS sequence"/>
</dbReference>
<name>A0A8R1IY37_CAEJA</name>
<reference evidence="1" key="2">
    <citation type="submission" date="2022-06" db="UniProtKB">
        <authorList>
            <consortium name="EnsemblMetazoa"/>
        </authorList>
    </citation>
    <scope>IDENTIFICATION</scope>
    <source>
        <strain evidence="1">DF5081</strain>
    </source>
</reference>
<proteinExistence type="predicted"/>
<reference evidence="2" key="1">
    <citation type="submission" date="2010-08" db="EMBL/GenBank/DDBJ databases">
        <authorList>
            <consortium name="Caenorhabditis japonica Sequencing Consortium"/>
            <person name="Wilson R.K."/>
        </authorList>
    </citation>
    <scope>NUCLEOTIDE SEQUENCE [LARGE SCALE GENOMIC DNA]</scope>
    <source>
        <strain evidence="2">DF5081</strain>
    </source>
</reference>
<dbReference type="EnsemblMetazoa" id="CJA39401.1">
    <property type="protein sequence ID" value="CJA39401.1"/>
    <property type="gene ID" value="WBGene00215248"/>
</dbReference>
<keyword evidence="2" id="KW-1185">Reference proteome</keyword>
<evidence type="ECO:0000313" key="1">
    <source>
        <dbReference type="EnsemblMetazoa" id="CJA39401.1"/>
    </source>
</evidence>
<organism evidence="1 2">
    <name type="scientific">Caenorhabditis japonica</name>
    <dbReference type="NCBI Taxonomy" id="281687"/>
    <lineage>
        <taxon>Eukaryota</taxon>
        <taxon>Metazoa</taxon>
        <taxon>Ecdysozoa</taxon>
        <taxon>Nematoda</taxon>
        <taxon>Chromadorea</taxon>
        <taxon>Rhabditida</taxon>
        <taxon>Rhabditina</taxon>
        <taxon>Rhabditomorpha</taxon>
        <taxon>Rhabditoidea</taxon>
        <taxon>Rhabditidae</taxon>
        <taxon>Peloderinae</taxon>
        <taxon>Caenorhabditis</taxon>
    </lineage>
</organism>
<sequence>MAISHRRIVGAQEAVSYSLRYPTFSSKTASFTFANEANSTCRFVSFRNPQFSADPPPSPLFAFSVVHL</sequence>